<dbReference type="OrthoDB" id="14053at2"/>
<dbReference type="EMBL" id="SOZD01000004">
    <property type="protein sequence ID" value="TFF21850.1"/>
    <property type="molecule type" value="Genomic_DNA"/>
</dbReference>
<dbReference type="RefSeq" id="WP_134762734.1">
    <property type="nucleotide sequence ID" value="NZ_SOZD01000004.1"/>
</dbReference>
<keyword evidence="2" id="KW-1185">Reference proteome</keyword>
<accession>A0A4Y8RI90</accession>
<dbReference type="AlphaFoldDB" id="A0A4Y8RI90"/>
<dbReference type="Proteomes" id="UP000298179">
    <property type="component" value="Unassembled WGS sequence"/>
</dbReference>
<dbReference type="InterPro" id="IPR027396">
    <property type="entry name" value="DsrEFH-like"/>
</dbReference>
<evidence type="ECO:0000313" key="1">
    <source>
        <dbReference type="EMBL" id="TFF21850.1"/>
    </source>
</evidence>
<dbReference type="SUPFAM" id="SSF75169">
    <property type="entry name" value="DsrEFH-like"/>
    <property type="match status" value="1"/>
</dbReference>
<reference evidence="1 2" key="1">
    <citation type="submission" date="2019-03" db="EMBL/GenBank/DDBJ databases">
        <title>Jiella endophytica sp. nov., a novel endophytic bacterium isolated from root of Ficus microcarpa Linn. f.</title>
        <authorList>
            <person name="Tuo L."/>
        </authorList>
    </citation>
    <scope>NUCLEOTIDE SEQUENCE [LARGE SCALE GENOMIC DNA]</scope>
    <source>
        <strain evidence="1 2">CBS5Q-3</strain>
    </source>
</reference>
<protein>
    <submittedName>
        <fullName evidence="1">Uncharacterized protein</fullName>
    </submittedName>
</protein>
<proteinExistence type="predicted"/>
<name>A0A4Y8RI90_9HYPH</name>
<comment type="caution">
    <text evidence="1">The sequence shown here is derived from an EMBL/GenBank/DDBJ whole genome shotgun (WGS) entry which is preliminary data.</text>
</comment>
<organism evidence="1 2">
    <name type="scientific">Jiella endophytica</name>
    <dbReference type="NCBI Taxonomy" id="2558362"/>
    <lineage>
        <taxon>Bacteria</taxon>
        <taxon>Pseudomonadati</taxon>
        <taxon>Pseudomonadota</taxon>
        <taxon>Alphaproteobacteria</taxon>
        <taxon>Hyphomicrobiales</taxon>
        <taxon>Aurantimonadaceae</taxon>
        <taxon>Jiella</taxon>
    </lineage>
</organism>
<evidence type="ECO:0000313" key="2">
    <source>
        <dbReference type="Proteomes" id="UP000298179"/>
    </source>
</evidence>
<dbReference type="InterPro" id="IPR003787">
    <property type="entry name" value="Sulphur_relay_DsrE/F-like"/>
</dbReference>
<dbReference type="Pfam" id="PF02635">
    <property type="entry name" value="DsrE"/>
    <property type="match status" value="1"/>
</dbReference>
<gene>
    <name evidence="1" type="ORF">E3C22_14365</name>
</gene>
<sequence>MTATSDLHIDVVVHPRPSRVVFNLDHTAFAGGEPIGLKFIQLMRAFYVEDDTPLEAIAIFHGAMGYLSLNDAAYDRDQKTSAGNPYKTMIAAEAGQGTRFEVCAQTARENGWVNADFLPEIAVNSGANLRLVQLVQEGFVAIQP</sequence>
<dbReference type="Gene3D" id="3.40.1260.10">
    <property type="entry name" value="DsrEFH-like"/>
    <property type="match status" value="1"/>
</dbReference>